<dbReference type="Proteomes" id="UP000886998">
    <property type="component" value="Unassembled WGS sequence"/>
</dbReference>
<keyword evidence="1" id="KW-0732">Signal</keyword>
<dbReference type="AlphaFoldDB" id="A0A8X6WP94"/>
<sequence length="260" mass="30242">MMLRFFVLAYFTVFSLPGTKAQLFTDRPYLIDQLLQTVWDPAALIHMWTALDQFYNIALGWRRAARTVASLPFGDGRSMDHVRIKEPRRSKMLHRQLDMPHWERFNQVYSSPQPATASSNYLPVPHQYFLPPPPLLLPQKEIFPHHQQMFNTPTGWTQNNYATMANRDDEARKYLKHLLQAKVFMDRVVQTGMKPVKESGQLGTGSAPIPMMFFNSNNVPILNPETKLRMFLKLMKELGEMHTKGLVKFDDSKEESVFNR</sequence>
<evidence type="ECO:0000313" key="2">
    <source>
        <dbReference type="EMBL" id="GFY37889.1"/>
    </source>
</evidence>
<keyword evidence="3" id="KW-1185">Reference proteome</keyword>
<protein>
    <submittedName>
        <fullName evidence="2">Uncharacterized protein</fullName>
    </submittedName>
</protein>
<evidence type="ECO:0000313" key="3">
    <source>
        <dbReference type="Proteomes" id="UP000886998"/>
    </source>
</evidence>
<comment type="caution">
    <text evidence="2">The sequence shown here is derived from an EMBL/GenBank/DDBJ whole genome shotgun (WGS) entry which is preliminary data.</text>
</comment>
<name>A0A8X6WP94_9ARAC</name>
<feature type="chain" id="PRO_5036452368" evidence="1">
    <location>
        <begin position="22"/>
        <end position="260"/>
    </location>
</feature>
<feature type="signal peptide" evidence="1">
    <location>
        <begin position="1"/>
        <end position="21"/>
    </location>
</feature>
<evidence type="ECO:0000256" key="1">
    <source>
        <dbReference type="SAM" id="SignalP"/>
    </source>
</evidence>
<dbReference type="OrthoDB" id="6417048at2759"/>
<accession>A0A8X6WP94</accession>
<dbReference type="EMBL" id="BMAV01000536">
    <property type="protein sequence ID" value="GFY37889.1"/>
    <property type="molecule type" value="Genomic_DNA"/>
</dbReference>
<reference evidence="2" key="1">
    <citation type="submission" date="2020-08" db="EMBL/GenBank/DDBJ databases">
        <title>Multicomponent nature underlies the extraordinary mechanical properties of spider dragline silk.</title>
        <authorList>
            <person name="Kono N."/>
            <person name="Nakamura H."/>
            <person name="Mori M."/>
            <person name="Yoshida Y."/>
            <person name="Ohtoshi R."/>
            <person name="Malay A.D."/>
            <person name="Moran D.A.P."/>
            <person name="Tomita M."/>
            <person name="Numata K."/>
            <person name="Arakawa K."/>
        </authorList>
    </citation>
    <scope>NUCLEOTIDE SEQUENCE</scope>
</reference>
<proteinExistence type="predicted"/>
<organism evidence="2 3">
    <name type="scientific">Trichonephila inaurata madagascariensis</name>
    <dbReference type="NCBI Taxonomy" id="2747483"/>
    <lineage>
        <taxon>Eukaryota</taxon>
        <taxon>Metazoa</taxon>
        <taxon>Ecdysozoa</taxon>
        <taxon>Arthropoda</taxon>
        <taxon>Chelicerata</taxon>
        <taxon>Arachnida</taxon>
        <taxon>Araneae</taxon>
        <taxon>Araneomorphae</taxon>
        <taxon>Entelegynae</taxon>
        <taxon>Araneoidea</taxon>
        <taxon>Nephilidae</taxon>
        <taxon>Trichonephila</taxon>
        <taxon>Trichonephila inaurata</taxon>
    </lineage>
</organism>
<gene>
    <name evidence="2" type="primary">AVEN_223647_1</name>
    <name evidence="2" type="ORF">TNIN_398961</name>
</gene>